<dbReference type="Pfam" id="PF07718">
    <property type="entry name" value="Coatamer_beta_C"/>
    <property type="match status" value="1"/>
</dbReference>
<keyword evidence="3 10" id="KW-0963">Cytoplasm</keyword>
<dbReference type="Pfam" id="PF14806">
    <property type="entry name" value="Coatomer_b_Cpla"/>
    <property type="match status" value="1"/>
</dbReference>
<keyword evidence="2 10" id="KW-0813">Transport</keyword>
<protein>
    <recommendedName>
        <fullName evidence="10">Coatomer subunit beta</fullName>
    </recommendedName>
    <alternativeName>
        <fullName evidence="10">Beta-coat protein</fullName>
    </alternativeName>
</protein>
<keyword evidence="6 10" id="KW-0653">Protein transport</keyword>
<evidence type="ECO:0000259" key="12">
    <source>
        <dbReference type="Pfam" id="PF07718"/>
    </source>
</evidence>
<accession>A0A1J4JV87</accession>
<comment type="caution">
    <text evidence="14">The sequence shown here is derived from an EMBL/GenBank/DDBJ whole genome shotgun (WGS) entry which is preliminary data.</text>
</comment>
<dbReference type="RefSeq" id="XP_068354582.1">
    <property type="nucleotide sequence ID" value="XM_068508128.1"/>
</dbReference>
<dbReference type="PIRSF" id="PIRSF005727">
    <property type="entry name" value="Coatomer_beta_subunit"/>
    <property type="match status" value="1"/>
</dbReference>
<dbReference type="GO" id="GO:0000139">
    <property type="term" value="C:Golgi membrane"/>
    <property type="evidence" value="ECO:0007669"/>
    <property type="project" value="UniProtKB-SubCell"/>
</dbReference>
<evidence type="ECO:0000256" key="6">
    <source>
        <dbReference type="ARBA" id="ARBA00022927"/>
    </source>
</evidence>
<dbReference type="OrthoDB" id="10261439at2759"/>
<organism evidence="14 15">
    <name type="scientific">Tritrichomonas foetus</name>
    <dbReference type="NCBI Taxonomy" id="1144522"/>
    <lineage>
        <taxon>Eukaryota</taxon>
        <taxon>Metamonada</taxon>
        <taxon>Parabasalia</taxon>
        <taxon>Tritrichomonadida</taxon>
        <taxon>Tritrichomonadidae</taxon>
        <taxon>Tritrichomonas</taxon>
    </lineage>
</organism>
<evidence type="ECO:0000313" key="15">
    <source>
        <dbReference type="Proteomes" id="UP000179807"/>
    </source>
</evidence>
<evidence type="ECO:0000256" key="5">
    <source>
        <dbReference type="ARBA" id="ARBA00022892"/>
    </source>
</evidence>
<dbReference type="InterPro" id="IPR002553">
    <property type="entry name" value="Clathrin/coatomer_adapt-like_N"/>
</dbReference>
<dbReference type="GO" id="GO:0030126">
    <property type="term" value="C:COPI vesicle coat"/>
    <property type="evidence" value="ECO:0007669"/>
    <property type="project" value="InterPro"/>
</dbReference>
<evidence type="ECO:0000313" key="14">
    <source>
        <dbReference type="EMBL" id="OHT01446.1"/>
    </source>
</evidence>
<evidence type="ECO:0000256" key="8">
    <source>
        <dbReference type="ARBA" id="ARBA00023136"/>
    </source>
</evidence>
<evidence type="ECO:0000259" key="11">
    <source>
        <dbReference type="Pfam" id="PF01602"/>
    </source>
</evidence>
<proteinExistence type="predicted"/>
<evidence type="ECO:0000256" key="4">
    <source>
        <dbReference type="ARBA" id="ARBA00022737"/>
    </source>
</evidence>
<keyword evidence="15" id="KW-1185">Reference proteome</keyword>
<evidence type="ECO:0000256" key="9">
    <source>
        <dbReference type="ARBA" id="ARBA00023329"/>
    </source>
</evidence>
<dbReference type="InterPro" id="IPR011989">
    <property type="entry name" value="ARM-like"/>
</dbReference>
<dbReference type="GO" id="GO:0006891">
    <property type="term" value="P:intra-Golgi vesicle-mediated transport"/>
    <property type="evidence" value="ECO:0007669"/>
    <property type="project" value="TreeGrafter"/>
</dbReference>
<sequence length="857" mass="96063">MIRGWFTIAYQPENQPKWDEIRKQLMDRSNPALQAEALEQLVLLSYSENIPPHLLMPVIQYTGTTNDHRVIKLLLMFLENLDTRDTMGKMRPEFILITDAIRKLLLHPNEYVRGAALRFLYKMNDKEILYQLLTPILSNLTHHDEYVRRHAAVLVGRFSRDIPGMAEDLSEPIIEAFSTEADQRTLTAMLYSAYQANTNEAANLTVNMNQFYSTDMKLAILRVAVNTYRNYPQFRVKLLETVVDFCEDESIAVRLQSAFVLRKLSNNQAAVRATASAYCELLNNLIDENLRSFVVQELIEMIEENRSMMAPFALEMAQGANVTGNLRIKLLTELVNLVTEENASNLVPLIASKESSSLESLRTLLLRFPSKVASSIAEHISTYVNDSEVKVAELASILMKDCGIAGARKEAYRVFSNSLEVSPFPLILARAIWSVAEFCDDVNLAAEILSDFADISEDRIATSTQSAATVLNEDGTYITKISKISSDRNLRTMLQEGDAFLGLALLSALIRLKLRGATSITDLNQIVKSVLSFSGVEKNAKDICQLWLSASESSSSSSVPSSPSGNKISKLFSRFAKESFNVRSTTYENKNENELKVVAADEPLQFSVLLNVADSVPVKNEESITLPITQLTGPSDSLYVECNCTLRKYDRVYHFYIYNRSESTLTNILFEFTTVGSVSILQRNDLMSLAPNDSGEFDLPVMISAGSCGTLFGAVSFDFAGASGSDHQLLPLSPIEIDPFFCFEPTPISQTSFRKKWSDSVWEKKVDIQTEEKDLIEYLKNLSEKFKFSIVTPIKQLEVTSKNAGFVAANLFTRSFFNEEVEVNVSAKTNNDGKIVGFVRIRSQDEQLAYLFGKLIQ</sequence>
<comment type="subcellular location">
    <subcellularLocation>
        <location evidence="10">Cytoplasm</location>
    </subcellularLocation>
    <subcellularLocation>
        <location evidence="1 10">Golgi apparatus membrane</location>
        <topology evidence="1 10">Peripheral membrane protein</topology>
        <orientation evidence="1 10">Cytoplasmic side</orientation>
    </subcellularLocation>
    <subcellularLocation>
        <location evidence="10">Cytoplasmic vesicle</location>
        <location evidence="10">COPI-coated vesicle membrane</location>
        <topology evidence="10">Peripheral membrane protein</topology>
        <orientation evidence="10">Cytoplasmic side</orientation>
    </subcellularLocation>
</comment>
<dbReference type="GeneID" id="94842832"/>
<dbReference type="InterPro" id="IPR016460">
    <property type="entry name" value="COPB1"/>
</dbReference>
<reference evidence="14" key="1">
    <citation type="submission" date="2016-10" db="EMBL/GenBank/DDBJ databases">
        <authorList>
            <person name="Benchimol M."/>
            <person name="Almeida L.G."/>
            <person name="Vasconcelos A.T."/>
            <person name="Perreira-Neves A."/>
            <person name="Rosa I.A."/>
            <person name="Tasca T."/>
            <person name="Bogo M.R."/>
            <person name="de Souza W."/>
        </authorList>
    </citation>
    <scope>NUCLEOTIDE SEQUENCE [LARGE SCALE GENOMIC DNA]</scope>
    <source>
        <strain evidence="14">K</strain>
    </source>
</reference>
<keyword evidence="8 10" id="KW-0472">Membrane</keyword>
<dbReference type="SUPFAM" id="SSF48371">
    <property type="entry name" value="ARM repeat"/>
    <property type="match status" value="1"/>
</dbReference>
<comment type="subunit">
    <text evidence="10">Oligomeric complex that consists of at least the alpha, beta, beta', gamma, delta, epsilon and zeta subunits.</text>
</comment>
<gene>
    <name evidence="14" type="ORF">TRFO_31776</name>
</gene>
<dbReference type="Pfam" id="PF01602">
    <property type="entry name" value="Adaptin_N"/>
    <property type="match status" value="1"/>
</dbReference>
<evidence type="ECO:0000256" key="2">
    <source>
        <dbReference type="ARBA" id="ARBA00022448"/>
    </source>
</evidence>
<evidence type="ECO:0000256" key="3">
    <source>
        <dbReference type="ARBA" id="ARBA00022490"/>
    </source>
</evidence>
<dbReference type="VEuPathDB" id="TrichDB:TRFO_31776"/>
<dbReference type="Gene3D" id="1.25.10.10">
    <property type="entry name" value="Leucine-rich Repeat Variant"/>
    <property type="match status" value="1"/>
</dbReference>
<dbReference type="Proteomes" id="UP000179807">
    <property type="component" value="Unassembled WGS sequence"/>
</dbReference>
<dbReference type="InterPro" id="IPR029446">
    <property type="entry name" value="COPB1_appendage_platform_dom"/>
</dbReference>
<dbReference type="GO" id="GO:0005198">
    <property type="term" value="F:structural molecule activity"/>
    <property type="evidence" value="ECO:0007669"/>
    <property type="project" value="InterPro"/>
</dbReference>
<dbReference type="PANTHER" id="PTHR10635:SF0">
    <property type="entry name" value="COATOMER SUBUNIT BETA"/>
    <property type="match status" value="1"/>
</dbReference>
<keyword evidence="4" id="KW-0677">Repeat</keyword>
<dbReference type="GO" id="GO:0006886">
    <property type="term" value="P:intracellular protein transport"/>
    <property type="evidence" value="ECO:0007669"/>
    <property type="project" value="InterPro"/>
</dbReference>
<feature type="domain" description="Coatomer beta subunit C-terminal" evidence="12">
    <location>
        <begin position="619"/>
        <end position="718"/>
    </location>
</feature>
<keyword evidence="9 10" id="KW-0968">Cytoplasmic vesicle</keyword>
<dbReference type="InterPro" id="IPR011710">
    <property type="entry name" value="Coatomer_bsu_C"/>
</dbReference>
<keyword evidence="5 10" id="KW-0931">ER-Golgi transport</keyword>
<evidence type="ECO:0000256" key="10">
    <source>
        <dbReference type="PIRNR" id="PIRNR005727"/>
    </source>
</evidence>
<evidence type="ECO:0000259" key="13">
    <source>
        <dbReference type="Pfam" id="PF14806"/>
    </source>
</evidence>
<dbReference type="EMBL" id="MLAK01000912">
    <property type="protein sequence ID" value="OHT01446.1"/>
    <property type="molecule type" value="Genomic_DNA"/>
</dbReference>
<feature type="domain" description="Clathrin/coatomer adaptor adaptin-like N-terminal" evidence="11">
    <location>
        <begin position="26"/>
        <end position="423"/>
    </location>
</feature>
<evidence type="ECO:0000256" key="7">
    <source>
        <dbReference type="ARBA" id="ARBA00023034"/>
    </source>
</evidence>
<dbReference type="PANTHER" id="PTHR10635">
    <property type="entry name" value="COATOMER SUBUNIT BETA"/>
    <property type="match status" value="1"/>
</dbReference>
<name>A0A1J4JV87_9EUKA</name>
<comment type="function">
    <text evidence="10">The coatomer is a cytosolic protein complex that binds to dilysine motifs and reversibly associates with Golgi non-clathrin-coated vesicles, which further mediate biosynthetic protein transport from the ER, via the Golgi up to the trans Golgi network. Coatomer complex is required for budding from Golgi membranes, and is essential for the retrograde Golgi-to-ER transport of dilysine-tagged proteins.</text>
</comment>
<dbReference type="InterPro" id="IPR016024">
    <property type="entry name" value="ARM-type_fold"/>
</dbReference>
<feature type="domain" description="Coatomer beta subunit appendage platform" evidence="13">
    <location>
        <begin position="726"/>
        <end position="854"/>
    </location>
</feature>
<dbReference type="AlphaFoldDB" id="A0A1J4JV87"/>
<evidence type="ECO:0000256" key="1">
    <source>
        <dbReference type="ARBA" id="ARBA00004255"/>
    </source>
</evidence>
<dbReference type="GO" id="GO:0006888">
    <property type="term" value="P:endoplasmic reticulum to Golgi vesicle-mediated transport"/>
    <property type="evidence" value="ECO:0007669"/>
    <property type="project" value="TreeGrafter"/>
</dbReference>
<keyword evidence="7 10" id="KW-0333">Golgi apparatus</keyword>